<evidence type="ECO:0000256" key="1">
    <source>
        <dbReference type="SAM" id="Phobius"/>
    </source>
</evidence>
<comment type="caution">
    <text evidence="2">The sequence shown here is derived from an EMBL/GenBank/DDBJ whole genome shotgun (WGS) entry which is preliminary data.</text>
</comment>
<proteinExistence type="predicted"/>
<keyword evidence="1" id="KW-0472">Membrane</keyword>
<feature type="transmembrane region" description="Helical" evidence="1">
    <location>
        <begin position="83"/>
        <end position="99"/>
    </location>
</feature>
<organism evidence="2">
    <name type="scientific">marine sediment metagenome</name>
    <dbReference type="NCBI Taxonomy" id="412755"/>
    <lineage>
        <taxon>unclassified sequences</taxon>
        <taxon>metagenomes</taxon>
        <taxon>ecological metagenomes</taxon>
    </lineage>
</organism>
<dbReference type="AlphaFoldDB" id="A0A0F9G2J2"/>
<keyword evidence="1" id="KW-0812">Transmembrane</keyword>
<name>A0A0F9G2J2_9ZZZZ</name>
<feature type="transmembrane region" description="Helical" evidence="1">
    <location>
        <begin position="6"/>
        <end position="24"/>
    </location>
</feature>
<keyword evidence="1" id="KW-1133">Transmembrane helix</keyword>
<gene>
    <name evidence="2" type="ORF">LCGC14_1962270</name>
</gene>
<dbReference type="EMBL" id="LAZR01021634">
    <property type="protein sequence ID" value="KKL84686.1"/>
    <property type="molecule type" value="Genomic_DNA"/>
</dbReference>
<protein>
    <submittedName>
        <fullName evidence="2">Uncharacterized protein</fullName>
    </submittedName>
</protein>
<sequence length="243" mass="27927">MQLILFLPIGILIYLYFGKIRNFIIKNAAKKAKGLGIDEIVGKRVNKNGEETFQVKKFLKAFKLNSLVLWIKDFLSIFNLRKVIIYIAIISTFFAYGYWKGRLNTPIKINLDYNKEFRMKLDGHYLFKPKFSQDLKIVDKKGNLVKNLKAKDFPMLAKKLKPLGFILEPIFVAGYETKGSSVGGGVSFVKMWKWKLDLFLTSRLGAYLGTSYAITERSGIGVAVGKGLKKSDNRIMIYYKFRF</sequence>
<reference evidence="2" key="1">
    <citation type="journal article" date="2015" name="Nature">
        <title>Complex archaea that bridge the gap between prokaryotes and eukaryotes.</title>
        <authorList>
            <person name="Spang A."/>
            <person name="Saw J.H."/>
            <person name="Jorgensen S.L."/>
            <person name="Zaremba-Niedzwiedzka K."/>
            <person name="Martijn J."/>
            <person name="Lind A.E."/>
            <person name="van Eijk R."/>
            <person name="Schleper C."/>
            <person name="Guy L."/>
            <person name="Ettema T.J."/>
        </authorList>
    </citation>
    <scope>NUCLEOTIDE SEQUENCE</scope>
</reference>
<accession>A0A0F9G2J2</accession>
<evidence type="ECO:0000313" key="2">
    <source>
        <dbReference type="EMBL" id="KKL84686.1"/>
    </source>
</evidence>